<dbReference type="GeneID" id="17268048"/>
<dbReference type="InterPro" id="IPR005654">
    <property type="entry name" value="ATPase_AFG1-like"/>
</dbReference>
<dbReference type="GO" id="GO:0016887">
    <property type="term" value="F:ATP hydrolysis activity"/>
    <property type="evidence" value="ECO:0007669"/>
    <property type="project" value="InterPro"/>
</dbReference>
<dbReference type="Pfam" id="PF03969">
    <property type="entry name" value="AFG1_ATPase"/>
    <property type="match status" value="2"/>
</dbReference>
<dbReference type="PaxDb" id="2903-EOD22502"/>
<keyword evidence="6" id="KW-1185">Reference proteome</keyword>
<dbReference type="InterPro" id="IPR027417">
    <property type="entry name" value="P-loop_NTPase"/>
</dbReference>
<dbReference type="GO" id="GO:0005739">
    <property type="term" value="C:mitochondrion"/>
    <property type="evidence" value="ECO:0007669"/>
    <property type="project" value="TreeGrafter"/>
</dbReference>
<dbReference type="eggNOG" id="KOG2383">
    <property type="taxonomic scope" value="Eukaryota"/>
</dbReference>
<dbReference type="HOGENOM" id="CLU_557162_0_0_1"/>
<dbReference type="GO" id="GO:0005524">
    <property type="term" value="F:ATP binding"/>
    <property type="evidence" value="ECO:0007669"/>
    <property type="project" value="UniProtKB-KW"/>
</dbReference>
<dbReference type="CDD" id="cd00009">
    <property type="entry name" value="AAA"/>
    <property type="match status" value="1"/>
</dbReference>
<dbReference type="EnsemblProtists" id="EOD22502">
    <property type="protein sequence ID" value="EOD22502"/>
    <property type="gene ID" value="EMIHUDRAFT_116718"/>
</dbReference>
<evidence type="ECO:0000256" key="2">
    <source>
        <dbReference type="ARBA" id="ARBA00022741"/>
    </source>
</evidence>
<proteinExistence type="inferred from homology"/>
<evidence type="ECO:0000313" key="5">
    <source>
        <dbReference type="EnsemblProtists" id="EOD22502"/>
    </source>
</evidence>
<sequence>MLRPTNGLRVLVRACHSAGGPRAGCLRVLVRACHSAGGPRAGYDAATSSGYFRPDPMQLAALDHLEKVYARVSTAHTAAGPAGVYLHGPVGSGKTALMDLLLQSCRGAGASCRRLHFHELMEHAHRQMHKKRAPPEIGADLAAEASLVCLDEMALTDIADAAIVTRLLEGCVSGGAAVVTTSNRRPEELYWNGLNRHVYIPGFCEMLGRRGVVAEGDTDYRARRADQGTRRKAEASAVGGDVSGDGAEAAAGGARYHWPADGAAAAAIRRSFEARGGALGRVRLPLGESGRRGLDLPLANRVGCVVSFATLCGSALGAADYLELARRYELLAVEGVPALTPEDHNAARRFITLIDVWYDQGKELPPLAASPWTWTASLHASSCEQELHLSSAVPLPQLFSGMHEEGMRASLGSLSTYAQADPVPAATSVRGFGGASAGLTSTWMGDGTEWSATGLMGVSMAALNGLQDAAFAQRRAASRLLEMSAADSWPPPARSAAAGGQDR</sequence>
<dbReference type="NCBIfam" id="NF040713">
    <property type="entry name" value="ZapE"/>
    <property type="match status" value="1"/>
</dbReference>
<keyword evidence="3" id="KW-0067">ATP-binding</keyword>
<dbReference type="Gene3D" id="3.40.50.300">
    <property type="entry name" value="P-loop containing nucleotide triphosphate hydrolases"/>
    <property type="match status" value="1"/>
</dbReference>
<evidence type="ECO:0000256" key="3">
    <source>
        <dbReference type="ARBA" id="ARBA00022840"/>
    </source>
</evidence>
<accession>A0A0D3JG67</accession>
<dbReference type="SUPFAM" id="SSF52540">
    <property type="entry name" value="P-loop containing nucleoside triphosphate hydrolases"/>
    <property type="match status" value="1"/>
</dbReference>
<evidence type="ECO:0000256" key="1">
    <source>
        <dbReference type="ARBA" id="ARBA00010322"/>
    </source>
</evidence>
<evidence type="ECO:0000256" key="4">
    <source>
        <dbReference type="SAM" id="MobiDB-lite"/>
    </source>
</evidence>
<organism evidence="5 6">
    <name type="scientific">Emiliania huxleyi (strain CCMP1516)</name>
    <dbReference type="NCBI Taxonomy" id="280463"/>
    <lineage>
        <taxon>Eukaryota</taxon>
        <taxon>Haptista</taxon>
        <taxon>Haptophyta</taxon>
        <taxon>Prymnesiophyceae</taxon>
        <taxon>Isochrysidales</taxon>
        <taxon>Noelaerhabdaceae</taxon>
        <taxon>Emiliania</taxon>
    </lineage>
</organism>
<dbReference type="RefSeq" id="XP_005774931.1">
    <property type="nucleotide sequence ID" value="XM_005774874.1"/>
</dbReference>
<comment type="similarity">
    <text evidence="1">Belongs to the AFG1 ATPase family.</text>
</comment>
<dbReference type="PANTHER" id="PTHR12169:SF29">
    <property type="entry name" value="AFG1-LIKE ATPASE FAMILY PROTEIN"/>
    <property type="match status" value="1"/>
</dbReference>
<evidence type="ECO:0008006" key="7">
    <source>
        <dbReference type="Google" id="ProtNLM"/>
    </source>
</evidence>
<evidence type="ECO:0000313" key="6">
    <source>
        <dbReference type="Proteomes" id="UP000013827"/>
    </source>
</evidence>
<dbReference type="Proteomes" id="UP000013827">
    <property type="component" value="Unassembled WGS sequence"/>
</dbReference>
<reference evidence="6" key="1">
    <citation type="journal article" date="2013" name="Nature">
        <title>Pan genome of the phytoplankton Emiliania underpins its global distribution.</title>
        <authorList>
            <person name="Read B.A."/>
            <person name="Kegel J."/>
            <person name="Klute M.J."/>
            <person name="Kuo A."/>
            <person name="Lefebvre S.C."/>
            <person name="Maumus F."/>
            <person name="Mayer C."/>
            <person name="Miller J."/>
            <person name="Monier A."/>
            <person name="Salamov A."/>
            <person name="Young J."/>
            <person name="Aguilar M."/>
            <person name="Claverie J.M."/>
            <person name="Frickenhaus S."/>
            <person name="Gonzalez K."/>
            <person name="Herman E.K."/>
            <person name="Lin Y.C."/>
            <person name="Napier J."/>
            <person name="Ogata H."/>
            <person name="Sarno A.F."/>
            <person name="Shmutz J."/>
            <person name="Schroeder D."/>
            <person name="de Vargas C."/>
            <person name="Verret F."/>
            <person name="von Dassow P."/>
            <person name="Valentin K."/>
            <person name="Van de Peer Y."/>
            <person name="Wheeler G."/>
            <person name="Dacks J.B."/>
            <person name="Delwiche C.F."/>
            <person name="Dyhrman S.T."/>
            <person name="Glockner G."/>
            <person name="John U."/>
            <person name="Richards T."/>
            <person name="Worden A.Z."/>
            <person name="Zhang X."/>
            <person name="Grigoriev I.V."/>
            <person name="Allen A.E."/>
            <person name="Bidle K."/>
            <person name="Borodovsky M."/>
            <person name="Bowler C."/>
            <person name="Brownlee C."/>
            <person name="Cock J.M."/>
            <person name="Elias M."/>
            <person name="Gladyshev V.N."/>
            <person name="Groth M."/>
            <person name="Guda C."/>
            <person name="Hadaegh A."/>
            <person name="Iglesias-Rodriguez M.D."/>
            <person name="Jenkins J."/>
            <person name="Jones B.M."/>
            <person name="Lawson T."/>
            <person name="Leese F."/>
            <person name="Lindquist E."/>
            <person name="Lobanov A."/>
            <person name="Lomsadze A."/>
            <person name="Malik S.B."/>
            <person name="Marsh M.E."/>
            <person name="Mackinder L."/>
            <person name="Mock T."/>
            <person name="Mueller-Roeber B."/>
            <person name="Pagarete A."/>
            <person name="Parker M."/>
            <person name="Probert I."/>
            <person name="Quesneville H."/>
            <person name="Raines C."/>
            <person name="Rensing S.A."/>
            <person name="Riano-Pachon D.M."/>
            <person name="Richier S."/>
            <person name="Rokitta S."/>
            <person name="Shiraiwa Y."/>
            <person name="Soanes D.M."/>
            <person name="van der Giezen M."/>
            <person name="Wahlund T.M."/>
            <person name="Williams B."/>
            <person name="Wilson W."/>
            <person name="Wolfe G."/>
            <person name="Wurch L.L."/>
        </authorList>
    </citation>
    <scope>NUCLEOTIDE SEQUENCE</scope>
</reference>
<keyword evidence="2" id="KW-0547">Nucleotide-binding</keyword>
<protein>
    <recommendedName>
        <fullName evidence="7">AAA+ ATPase domain-containing protein</fullName>
    </recommendedName>
</protein>
<reference evidence="5" key="2">
    <citation type="submission" date="2024-10" db="UniProtKB">
        <authorList>
            <consortium name="EnsemblProtists"/>
        </authorList>
    </citation>
    <scope>IDENTIFICATION</scope>
</reference>
<dbReference type="PANTHER" id="PTHR12169">
    <property type="entry name" value="ATPASE N2B"/>
    <property type="match status" value="1"/>
</dbReference>
<feature type="region of interest" description="Disordered" evidence="4">
    <location>
        <begin position="483"/>
        <end position="503"/>
    </location>
</feature>
<dbReference type="KEGG" id="ehx:EMIHUDRAFT_116718"/>
<name>A0A0D3JG67_EMIH1</name>
<dbReference type="AlphaFoldDB" id="A0A0D3JG67"/>